<evidence type="ECO:0000259" key="1">
    <source>
        <dbReference type="Pfam" id="PF11706"/>
    </source>
</evidence>
<dbReference type="STRING" id="153971.AWC19_18280"/>
<dbReference type="InterPro" id="IPR023286">
    <property type="entry name" value="ABATE_dom_sf"/>
</dbReference>
<dbReference type="Pfam" id="PF07336">
    <property type="entry name" value="ABATE"/>
    <property type="match status" value="1"/>
</dbReference>
<evidence type="ECO:0000313" key="3">
    <source>
        <dbReference type="Proteomes" id="UP000193529"/>
    </source>
</evidence>
<dbReference type="PANTHER" id="PTHR35525">
    <property type="entry name" value="BLL6575 PROTEIN"/>
    <property type="match status" value="1"/>
</dbReference>
<dbReference type="RefSeq" id="WP_169718147.1">
    <property type="nucleotide sequence ID" value="NZ_LQPJ01000136.1"/>
</dbReference>
<dbReference type="PANTHER" id="PTHR35525:SF3">
    <property type="entry name" value="BLL6575 PROTEIN"/>
    <property type="match status" value="1"/>
</dbReference>
<dbReference type="Gene3D" id="1.10.3300.10">
    <property type="entry name" value="Jann2411-like domain"/>
    <property type="match status" value="1"/>
</dbReference>
<gene>
    <name evidence="2" type="ORF">AWC19_18280</name>
</gene>
<dbReference type="AlphaFoldDB" id="A0A1X1Z5W2"/>
<feature type="domain" description="Zinc finger CGNR" evidence="1">
    <location>
        <begin position="144"/>
        <end position="187"/>
    </location>
</feature>
<evidence type="ECO:0000313" key="2">
    <source>
        <dbReference type="EMBL" id="ORW18729.1"/>
    </source>
</evidence>
<dbReference type="InterPro" id="IPR010852">
    <property type="entry name" value="ABATE"/>
</dbReference>
<accession>A0A1X1Z5W2</accession>
<name>A0A1X1Z5W2_9MYCO</name>
<dbReference type="InterPro" id="IPR021005">
    <property type="entry name" value="Znf_CGNR"/>
</dbReference>
<dbReference type="SUPFAM" id="SSF160904">
    <property type="entry name" value="Jann2411-like"/>
    <property type="match status" value="1"/>
</dbReference>
<protein>
    <submittedName>
        <fullName evidence="2">Peptide chain release factor 2</fullName>
    </submittedName>
</protein>
<dbReference type="Pfam" id="PF11706">
    <property type="entry name" value="zf-CGNR"/>
    <property type="match status" value="1"/>
</dbReference>
<dbReference type="EMBL" id="LQPJ01000136">
    <property type="protein sequence ID" value="ORW18729.1"/>
    <property type="molecule type" value="Genomic_DNA"/>
</dbReference>
<dbReference type="Proteomes" id="UP000193529">
    <property type="component" value="Unassembled WGS sequence"/>
</dbReference>
<sequence>MSAAWPASQRYGLATAPGGLGLVQDFLNTRGIGDYGPDLLADAAAAAGWLADAARAWSSQRGLDVQPPALTDADASRLRALREAVSRLVGGEPPTGTAASFPASLTLSSSGEVMLEPAGSGWRWLASALWGQILLGQRDGLWERVKRCRNHECGAVFYDRSKNNSGVWHDAKTCGNAANLRASRARRRERERSATGR</sequence>
<proteinExistence type="predicted"/>
<keyword evidence="3" id="KW-1185">Reference proteome</keyword>
<reference evidence="2 3" key="1">
    <citation type="submission" date="2016-01" db="EMBL/GenBank/DDBJ databases">
        <title>The new phylogeny of the genus Mycobacterium.</title>
        <authorList>
            <person name="Tarcisio F."/>
            <person name="Conor M."/>
            <person name="Antonella G."/>
            <person name="Elisabetta G."/>
            <person name="Giulia F.S."/>
            <person name="Sara T."/>
            <person name="Anna F."/>
            <person name="Clotilde B."/>
            <person name="Roberto B."/>
            <person name="Veronica D.S."/>
            <person name="Fabio R."/>
            <person name="Monica P."/>
            <person name="Olivier J."/>
            <person name="Enrico T."/>
            <person name="Nicola S."/>
        </authorList>
    </citation>
    <scope>NUCLEOTIDE SEQUENCE [LARGE SCALE GENOMIC DNA]</scope>
    <source>
        <strain evidence="2 3">DSM 44572</strain>
    </source>
</reference>
<comment type="caution">
    <text evidence="2">The sequence shown here is derived from an EMBL/GenBank/DDBJ whole genome shotgun (WGS) entry which is preliminary data.</text>
</comment>
<organism evidence="2 3">
    <name type="scientific">Mycobacterium palustre</name>
    <dbReference type="NCBI Taxonomy" id="153971"/>
    <lineage>
        <taxon>Bacteria</taxon>
        <taxon>Bacillati</taxon>
        <taxon>Actinomycetota</taxon>
        <taxon>Actinomycetes</taxon>
        <taxon>Mycobacteriales</taxon>
        <taxon>Mycobacteriaceae</taxon>
        <taxon>Mycobacterium</taxon>
        <taxon>Mycobacterium simiae complex</taxon>
    </lineage>
</organism>